<evidence type="ECO:0000256" key="3">
    <source>
        <dbReference type="ARBA" id="ARBA00022692"/>
    </source>
</evidence>
<keyword evidence="4 7" id="KW-1133">Transmembrane helix</keyword>
<dbReference type="AlphaFoldDB" id="A0A1Z4KTE5"/>
<dbReference type="SUPFAM" id="SSF111369">
    <property type="entry name" value="HlyD-like secretion proteins"/>
    <property type="match status" value="1"/>
</dbReference>
<evidence type="ECO:0000256" key="7">
    <source>
        <dbReference type="SAM" id="Phobius"/>
    </source>
</evidence>
<name>A0A1Z4KTE5_ANAVA</name>
<feature type="coiled-coil region" evidence="6">
    <location>
        <begin position="182"/>
        <end position="310"/>
    </location>
</feature>
<comment type="similarity">
    <text evidence="2">Belongs to the membrane fusion protein (MFP) (TC 8.A.1) family.</text>
</comment>
<sequence length="710" mass="78952">MNTLRRQENDFWHRSHQPIPEELPTLEANEFLPHIGKWTSIGGVVVFSIFIVGVVLTSVLKYNVTVKVPATIRPVGELRLVQSLINGKILKISVAENQMVAEGQAIAYIDDSRLQTQKSQLQNLIQQSQLQLNKIDAQLGEIDAQITAQTNLNDRTTIAAQAELSGTQRNYADQQVKATADMTQAQSALTLARIQKDRLQREKLLTATVRETEAALQLARVQSDRLQREKLLKTTVDEAERGLKLAREQRDRLRRDRLLRTTVQETQTALNLAKAQQERLQREQLLAKTVQEAETALNLARVQRDRLQQDRVLTATVQEAEAALSLARVQRERLQPIVASGAIARSFFEEKDQAVISAEARLEQAKANAKNLLEEKEQAVIAAEAKLEQAKANAKNLLEEKEQAVKSAEAKLEQAKANAKNLLEEKDQGVIAAEAKLEQAKANAKNLLEEKEQEVIAAEAKLEQAKANAKNLQEEKDQALTVAQTNLAKARTAINPNDANVTVASERIKQEQARGEVTLAALKKERETLLQQRLEFQKQLDRNRKELQQAENDLKQSIVRAPIAGTVLQLNLRNPGQVVQPSEAIAQIAPLNAPIQIKANVQAQDINKVKPGQQVQMQVSACPYPDYGTLKGTVKTIAPDALPVANNNPQTTTAKATAYEVIVEPQTPYVGRGDRQCQLKTGMQGKADIISRRETVLRFILRKARLIADL</sequence>
<dbReference type="Gene3D" id="2.40.30.170">
    <property type="match status" value="1"/>
</dbReference>
<keyword evidence="5 7" id="KW-0472">Membrane</keyword>
<dbReference type="GO" id="GO:0016020">
    <property type="term" value="C:membrane"/>
    <property type="evidence" value="ECO:0007669"/>
    <property type="project" value="UniProtKB-SubCell"/>
</dbReference>
<feature type="coiled-coil region" evidence="6">
    <location>
        <begin position="348"/>
        <end position="482"/>
    </location>
</feature>
<feature type="coiled-coil region" evidence="6">
    <location>
        <begin position="519"/>
        <end position="560"/>
    </location>
</feature>
<evidence type="ECO:0000259" key="8">
    <source>
        <dbReference type="Pfam" id="PF26002"/>
    </source>
</evidence>
<gene>
    <name evidence="9" type="ORF">NIES23_49970</name>
</gene>
<evidence type="ECO:0000313" key="10">
    <source>
        <dbReference type="Proteomes" id="UP000217507"/>
    </source>
</evidence>
<dbReference type="Proteomes" id="UP000217507">
    <property type="component" value="Chromosome"/>
</dbReference>
<keyword evidence="6" id="KW-0175">Coiled coil</keyword>
<keyword evidence="3 7" id="KW-0812">Transmembrane</keyword>
<evidence type="ECO:0000313" key="9">
    <source>
        <dbReference type="EMBL" id="BAY72173.1"/>
    </source>
</evidence>
<dbReference type="InterPro" id="IPR050739">
    <property type="entry name" value="MFP"/>
</dbReference>
<evidence type="ECO:0000256" key="5">
    <source>
        <dbReference type="ARBA" id="ARBA00023136"/>
    </source>
</evidence>
<dbReference type="Pfam" id="PF26002">
    <property type="entry name" value="Beta-barrel_AprE"/>
    <property type="match status" value="1"/>
</dbReference>
<dbReference type="EMBL" id="AP018216">
    <property type="protein sequence ID" value="BAY72173.1"/>
    <property type="molecule type" value="Genomic_DNA"/>
</dbReference>
<reference evidence="9 10" key="1">
    <citation type="submission" date="2017-06" db="EMBL/GenBank/DDBJ databases">
        <title>Genome sequencing of cyanobaciteial culture collection at National Institute for Environmental Studies (NIES).</title>
        <authorList>
            <person name="Hirose Y."/>
            <person name="Shimura Y."/>
            <person name="Fujisawa T."/>
            <person name="Nakamura Y."/>
            <person name="Kawachi M."/>
        </authorList>
    </citation>
    <scope>NUCLEOTIDE SEQUENCE [LARGE SCALE GENOMIC DNA]</scope>
    <source>
        <strain evidence="9 10">NIES-23</strain>
    </source>
</reference>
<dbReference type="PANTHER" id="PTHR30386">
    <property type="entry name" value="MEMBRANE FUSION SUBUNIT OF EMRAB-TOLC MULTIDRUG EFFLUX PUMP"/>
    <property type="match status" value="1"/>
</dbReference>
<proteinExistence type="inferred from homology"/>
<evidence type="ECO:0000256" key="1">
    <source>
        <dbReference type="ARBA" id="ARBA00004167"/>
    </source>
</evidence>
<feature type="domain" description="AprE-like beta-barrel" evidence="8">
    <location>
        <begin position="597"/>
        <end position="690"/>
    </location>
</feature>
<protein>
    <recommendedName>
        <fullName evidence="8">AprE-like beta-barrel domain-containing protein</fullName>
    </recommendedName>
</protein>
<organism evidence="9 10">
    <name type="scientific">Trichormus variabilis NIES-23</name>
    <dbReference type="NCBI Taxonomy" id="1973479"/>
    <lineage>
        <taxon>Bacteria</taxon>
        <taxon>Bacillati</taxon>
        <taxon>Cyanobacteriota</taxon>
        <taxon>Cyanophyceae</taxon>
        <taxon>Nostocales</taxon>
        <taxon>Nostocaceae</taxon>
        <taxon>Trichormus</taxon>
    </lineage>
</organism>
<feature type="transmembrane region" description="Helical" evidence="7">
    <location>
        <begin position="41"/>
        <end position="60"/>
    </location>
</feature>
<evidence type="ECO:0000256" key="4">
    <source>
        <dbReference type="ARBA" id="ARBA00022989"/>
    </source>
</evidence>
<evidence type="ECO:0000256" key="6">
    <source>
        <dbReference type="SAM" id="Coils"/>
    </source>
</evidence>
<dbReference type="Gene3D" id="2.40.50.100">
    <property type="match status" value="1"/>
</dbReference>
<accession>A0A1Z4KTE5</accession>
<comment type="subcellular location">
    <subcellularLocation>
        <location evidence="1">Membrane</location>
        <topology evidence="1">Single-pass membrane protein</topology>
    </subcellularLocation>
</comment>
<dbReference type="PANTHER" id="PTHR30386:SF26">
    <property type="entry name" value="TRANSPORT PROTEIN COMB"/>
    <property type="match status" value="1"/>
</dbReference>
<dbReference type="Gene3D" id="1.10.287.470">
    <property type="entry name" value="Helix hairpin bin"/>
    <property type="match status" value="1"/>
</dbReference>
<evidence type="ECO:0000256" key="2">
    <source>
        <dbReference type="ARBA" id="ARBA00009477"/>
    </source>
</evidence>
<dbReference type="InterPro" id="IPR058982">
    <property type="entry name" value="Beta-barrel_AprE"/>
</dbReference>